<proteinExistence type="predicted"/>
<organism evidence="1 2">
    <name type="scientific">Irpex rosettiformis</name>
    <dbReference type="NCBI Taxonomy" id="378272"/>
    <lineage>
        <taxon>Eukaryota</taxon>
        <taxon>Fungi</taxon>
        <taxon>Dikarya</taxon>
        <taxon>Basidiomycota</taxon>
        <taxon>Agaricomycotina</taxon>
        <taxon>Agaricomycetes</taxon>
        <taxon>Polyporales</taxon>
        <taxon>Irpicaceae</taxon>
        <taxon>Irpex</taxon>
    </lineage>
</organism>
<accession>A0ACB8UK81</accession>
<evidence type="ECO:0000313" key="2">
    <source>
        <dbReference type="Proteomes" id="UP001055072"/>
    </source>
</evidence>
<reference evidence="1" key="1">
    <citation type="journal article" date="2021" name="Environ. Microbiol.">
        <title>Gene family expansions and transcriptome signatures uncover fungal adaptations to wood decay.</title>
        <authorList>
            <person name="Hage H."/>
            <person name="Miyauchi S."/>
            <person name="Viragh M."/>
            <person name="Drula E."/>
            <person name="Min B."/>
            <person name="Chaduli D."/>
            <person name="Navarro D."/>
            <person name="Favel A."/>
            <person name="Norest M."/>
            <person name="Lesage-Meessen L."/>
            <person name="Balint B."/>
            <person name="Merenyi Z."/>
            <person name="de Eugenio L."/>
            <person name="Morin E."/>
            <person name="Martinez A.T."/>
            <person name="Baldrian P."/>
            <person name="Stursova M."/>
            <person name="Martinez M.J."/>
            <person name="Novotny C."/>
            <person name="Magnuson J.K."/>
            <person name="Spatafora J.W."/>
            <person name="Maurice S."/>
            <person name="Pangilinan J."/>
            <person name="Andreopoulos W."/>
            <person name="LaButti K."/>
            <person name="Hundley H."/>
            <person name="Na H."/>
            <person name="Kuo A."/>
            <person name="Barry K."/>
            <person name="Lipzen A."/>
            <person name="Henrissat B."/>
            <person name="Riley R."/>
            <person name="Ahrendt S."/>
            <person name="Nagy L.G."/>
            <person name="Grigoriev I.V."/>
            <person name="Martin F."/>
            <person name="Rosso M.N."/>
        </authorList>
    </citation>
    <scope>NUCLEOTIDE SEQUENCE</scope>
    <source>
        <strain evidence="1">CBS 384.51</strain>
    </source>
</reference>
<comment type="caution">
    <text evidence="1">The sequence shown here is derived from an EMBL/GenBank/DDBJ whole genome shotgun (WGS) entry which is preliminary data.</text>
</comment>
<name>A0ACB8UK81_9APHY</name>
<keyword evidence="2" id="KW-1185">Reference proteome</keyword>
<dbReference type="Proteomes" id="UP001055072">
    <property type="component" value="Unassembled WGS sequence"/>
</dbReference>
<protein>
    <submittedName>
        <fullName evidence="1">Uncharacterized protein</fullName>
    </submittedName>
</protein>
<sequence length="325" mass="37045">MDPATYAATANYLMDAKMYSLASCVMLFYDMFLTFGDEVERIWMQPFTGATVLWFMNRYITPLAYIIITVSFHDPNWGPEACERYVRFPEIIKIFTATAVGIIFILRLYAIWGRSRIILVCFSVLLALEIAVKIWSFTGGIRLHLPSAEEGLIGCILTGNPASNRVMFTWVAELAFDSAVFFTMLYKTILLFNRMPRSTRASSILQVLLRDGVVYFAVIFVSNLVTVLIYVLAIPDLKVINASFSTLITTLMVSRLMLNLRLQLVPSSDSSESVTTAPYYETPRSRRSGNIILMSKFHDRSRAPSQQEQSNNSMKIYRWTEQEVQ</sequence>
<gene>
    <name evidence="1" type="ORF">BDY19DRAFT_989608</name>
</gene>
<dbReference type="EMBL" id="MU274901">
    <property type="protein sequence ID" value="KAI0094105.1"/>
    <property type="molecule type" value="Genomic_DNA"/>
</dbReference>
<evidence type="ECO:0000313" key="1">
    <source>
        <dbReference type="EMBL" id="KAI0094105.1"/>
    </source>
</evidence>